<sequence>MLFESIKIGNLNISNRFVRSATHEWLAEEDGNPTSKIGDIYEELARNEVGLIVTGYSYISYEGKSAEKQQGIHSDYLINGYIPITKRIKNHYDSKLIIQLVHGGRQSLVTSSNPIPKAPSSVRDTSTNIKPQEMTEKDIYNTIDDFATAAKRAKKAGFDGVQLHCAHGFLLSSFLSAYTNRRNDQWGGSIKNRVRIIDLIVKKIRNLVGNDFPILVKLNATDGFDIEKIPESLDLPECVEIAKCLEDLGIAAIEISGGIFEAGDVMSQPNIDLKDKEAYFKKYSLAIKREVNIPIILVGGIRSIDIMQQVINNKYADMISMSRPFIVEPDLVKSLKNGITKKTICTSCNLCFDRTGIKCNYEF</sequence>
<reference evidence="4 5" key="1">
    <citation type="submission" date="2018-08" db="EMBL/GenBank/DDBJ databases">
        <title>The metabolism and importance of syntrophic acetate oxidation coupled to methane or sulfide production in haloalkaline environments.</title>
        <authorList>
            <person name="Timmers P.H.A."/>
            <person name="Vavourakis C.D."/>
            <person name="Sorokin D.Y."/>
            <person name="Sinninghe Damste J.S."/>
            <person name="Muyzer G."/>
            <person name="Stams A.J.M."/>
            <person name="Plugge C.M."/>
        </authorList>
    </citation>
    <scope>NUCLEOTIDE SEQUENCE [LARGE SCALE GENOMIC DNA]</scope>
    <source>
        <strain evidence="4">MSAO_Arc3</strain>
    </source>
</reference>
<dbReference type="InterPro" id="IPR013785">
    <property type="entry name" value="Aldolase_TIM"/>
</dbReference>
<gene>
    <name evidence="4" type="ORF">D5R95_07815</name>
</gene>
<comment type="caution">
    <text evidence="4">The sequence shown here is derived from an EMBL/GenBank/DDBJ whole genome shotgun (WGS) entry which is preliminary data.</text>
</comment>
<dbReference type="InterPro" id="IPR051799">
    <property type="entry name" value="NADH_flavin_oxidoreductase"/>
</dbReference>
<dbReference type="CDD" id="cd02803">
    <property type="entry name" value="OYE_like_FMN_family"/>
    <property type="match status" value="1"/>
</dbReference>
<dbReference type="GO" id="GO:0010181">
    <property type="term" value="F:FMN binding"/>
    <property type="evidence" value="ECO:0007669"/>
    <property type="project" value="InterPro"/>
</dbReference>
<dbReference type="GO" id="GO:0016491">
    <property type="term" value="F:oxidoreductase activity"/>
    <property type="evidence" value="ECO:0007669"/>
    <property type="project" value="UniProtKB-KW"/>
</dbReference>
<feature type="domain" description="NADH:flavin oxidoreductase/NADH oxidase N-terminal" evidence="3">
    <location>
        <begin position="2"/>
        <end position="341"/>
    </location>
</feature>
<evidence type="ECO:0000313" key="5">
    <source>
        <dbReference type="Proteomes" id="UP000284763"/>
    </source>
</evidence>
<dbReference type="PANTHER" id="PTHR43656">
    <property type="entry name" value="BINDING OXIDOREDUCTASE, PUTATIVE (AFU_ORTHOLOGUE AFUA_2G08260)-RELATED"/>
    <property type="match status" value="1"/>
</dbReference>
<dbReference type="AlphaFoldDB" id="A0A424YS63"/>
<keyword evidence="2" id="KW-0560">Oxidoreductase</keyword>
<evidence type="ECO:0000259" key="3">
    <source>
        <dbReference type="Pfam" id="PF00724"/>
    </source>
</evidence>
<dbReference type="PANTHER" id="PTHR43656:SF2">
    <property type="entry name" value="BINDING OXIDOREDUCTASE, PUTATIVE (AFU_ORTHOLOGUE AFUA_2G08260)-RELATED"/>
    <property type="match status" value="1"/>
</dbReference>
<keyword evidence="1" id="KW-0285">Flavoprotein</keyword>
<organism evidence="4 5">
    <name type="scientific">Methanosalsum natronophilum</name>
    <dbReference type="NCBI Taxonomy" id="768733"/>
    <lineage>
        <taxon>Archaea</taxon>
        <taxon>Methanobacteriati</taxon>
        <taxon>Methanobacteriota</taxon>
        <taxon>Stenosarchaea group</taxon>
        <taxon>Methanomicrobia</taxon>
        <taxon>Methanosarcinales</taxon>
        <taxon>Methanosarcinaceae</taxon>
        <taxon>Methanosalsum</taxon>
    </lineage>
</organism>
<accession>A0A424YS63</accession>
<evidence type="ECO:0000256" key="1">
    <source>
        <dbReference type="ARBA" id="ARBA00022630"/>
    </source>
</evidence>
<dbReference type="EMBL" id="QZAB01000494">
    <property type="protein sequence ID" value="RQD81865.1"/>
    <property type="molecule type" value="Genomic_DNA"/>
</dbReference>
<evidence type="ECO:0000313" key="4">
    <source>
        <dbReference type="EMBL" id="RQD81865.1"/>
    </source>
</evidence>
<dbReference type="InterPro" id="IPR001155">
    <property type="entry name" value="OxRdtase_FMN_N"/>
</dbReference>
<protein>
    <submittedName>
        <fullName evidence="4">NADH:flavin oxidoreductase</fullName>
    </submittedName>
</protein>
<dbReference type="Gene3D" id="3.20.20.70">
    <property type="entry name" value="Aldolase class I"/>
    <property type="match status" value="1"/>
</dbReference>
<name>A0A424YS63_9EURY</name>
<dbReference type="SUPFAM" id="SSF51395">
    <property type="entry name" value="FMN-linked oxidoreductases"/>
    <property type="match status" value="1"/>
</dbReference>
<evidence type="ECO:0000256" key="2">
    <source>
        <dbReference type="ARBA" id="ARBA00023002"/>
    </source>
</evidence>
<dbReference type="Proteomes" id="UP000284763">
    <property type="component" value="Unassembled WGS sequence"/>
</dbReference>
<dbReference type="Pfam" id="PF00724">
    <property type="entry name" value="Oxidored_FMN"/>
    <property type="match status" value="1"/>
</dbReference>
<proteinExistence type="predicted"/>